<evidence type="ECO:0000256" key="1">
    <source>
        <dbReference type="ARBA" id="ARBA00004651"/>
    </source>
</evidence>
<reference evidence="10" key="1">
    <citation type="submission" date="2017-01" db="EMBL/GenBank/DDBJ databases">
        <authorList>
            <person name="Varghese N."/>
            <person name="Submissions S."/>
        </authorList>
    </citation>
    <scope>NUCLEOTIDE SEQUENCE [LARGE SCALE GENOMIC DNA]</scope>
    <source>
        <strain evidence="10">MNA4</strain>
    </source>
</reference>
<comment type="similarity">
    <text evidence="7">Belongs to the binding-protein-dependent transport system permease family.</text>
</comment>
<dbReference type="PANTHER" id="PTHR43163">
    <property type="entry name" value="DIPEPTIDE TRANSPORT SYSTEM PERMEASE PROTEIN DPPB-RELATED"/>
    <property type="match status" value="1"/>
</dbReference>
<evidence type="ECO:0000256" key="6">
    <source>
        <dbReference type="ARBA" id="ARBA00023136"/>
    </source>
</evidence>
<feature type="domain" description="ABC transmembrane type-1" evidence="8">
    <location>
        <begin position="96"/>
        <end position="307"/>
    </location>
</feature>
<sequence length="321" mass="36035">MVKYVLRRLLGMIPMLFLVSVVVFFLAKAMPGDSLRGEIDPTNTNPEYIAEMQEKLGYNDPVYVQYWNWVTSFVQGDFGKSTRYKMPVSDLLLEKIPNTVFLALTALIITYILAFAMGMYSGRKPYTIGDNLIAGFNYTGLAIPSFVAGVFAVYFFAFKLHWFPFAGSVDIEVQNGTIDYWMSRIHHVMLPAFILGLFSTASYTQFLRNDLIENSRKDFVRTARAKGTPIGKIYNVHILRNSIIPLVTFLGFDIASLMSGAVITEKIFSYPGIGLLFLDSVNNRDYPTVMAITMMLSALVLVGNLIADILYGVVDPRIRLG</sequence>
<feature type="transmembrane region" description="Helical" evidence="7">
    <location>
        <begin position="9"/>
        <end position="27"/>
    </location>
</feature>
<dbReference type="GO" id="GO:0055085">
    <property type="term" value="P:transmembrane transport"/>
    <property type="evidence" value="ECO:0007669"/>
    <property type="project" value="InterPro"/>
</dbReference>
<proteinExistence type="inferred from homology"/>
<dbReference type="SUPFAM" id="SSF161098">
    <property type="entry name" value="MetI-like"/>
    <property type="match status" value="1"/>
</dbReference>
<evidence type="ECO:0000256" key="7">
    <source>
        <dbReference type="RuleBase" id="RU363032"/>
    </source>
</evidence>
<dbReference type="Gene3D" id="1.10.3720.10">
    <property type="entry name" value="MetI-like"/>
    <property type="match status" value="1"/>
</dbReference>
<organism evidence="9 10">
    <name type="scientific">Edaphobacillus lindanitolerans</name>
    <dbReference type="NCBI Taxonomy" id="550447"/>
    <lineage>
        <taxon>Bacteria</taxon>
        <taxon>Bacillati</taxon>
        <taxon>Bacillota</taxon>
        <taxon>Bacilli</taxon>
        <taxon>Bacillales</taxon>
        <taxon>Bacillaceae</taxon>
        <taxon>Edaphobacillus</taxon>
    </lineage>
</organism>
<keyword evidence="4 7" id="KW-0812">Transmembrane</keyword>
<dbReference type="STRING" id="550447.SAMN05428946_0417"/>
<keyword evidence="2 7" id="KW-0813">Transport</keyword>
<accession>A0A1U7PJI0</accession>
<evidence type="ECO:0000313" key="9">
    <source>
        <dbReference type="EMBL" id="SIT68852.1"/>
    </source>
</evidence>
<feature type="transmembrane region" description="Helical" evidence="7">
    <location>
        <begin position="188"/>
        <end position="207"/>
    </location>
</feature>
<feature type="transmembrane region" description="Helical" evidence="7">
    <location>
        <begin position="243"/>
        <end position="268"/>
    </location>
</feature>
<evidence type="ECO:0000259" key="8">
    <source>
        <dbReference type="PROSITE" id="PS50928"/>
    </source>
</evidence>
<keyword evidence="10" id="KW-1185">Reference proteome</keyword>
<protein>
    <submittedName>
        <fullName evidence="9">Peptide/nickel transport system permease protein</fullName>
    </submittedName>
</protein>
<feature type="transmembrane region" description="Helical" evidence="7">
    <location>
        <begin position="132"/>
        <end position="157"/>
    </location>
</feature>
<dbReference type="EMBL" id="FTPL01000001">
    <property type="protein sequence ID" value="SIT68852.1"/>
    <property type="molecule type" value="Genomic_DNA"/>
</dbReference>
<dbReference type="Pfam" id="PF19300">
    <property type="entry name" value="BPD_transp_1_N"/>
    <property type="match status" value="1"/>
</dbReference>
<evidence type="ECO:0000256" key="3">
    <source>
        <dbReference type="ARBA" id="ARBA00022475"/>
    </source>
</evidence>
<evidence type="ECO:0000256" key="2">
    <source>
        <dbReference type="ARBA" id="ARBA00022448"/>
    </source>
</evidence>
<comment type="subcellular location">
    <subcellularLocation>
        <location evidence="1 7">Cell membrane</location>
        <topology evidence="1 7">Multi-pass membrane protein</topology>
    </subcellularLocation>
</comment>
<feature type="transmembrane region" description="Helical" evidence="7">
    <location>
        <begin position="288"/>
        <end position="314"/>
    </location>
</feature>
<dbReference type="InterPro" id="IPR045621">
    <property type="entry name" value="BPD_transp_1_N"/>
</dbReference>
<dbReference type="AlphaFoldDB" id="A0A1U7PJI0"/>
<dbReference type="InterPro" id="IPR000515">
    <property type="entry name" value="MetI-like"/>
</dbReference>
<keyword evidence="3" id="KW-1003">Cell membrane</keyword>
<dbReference type="NCBIfam" id="NF045472">
    <property type="entry name" value="Opp4B"/>
    <property type="match status" value="1"/>
</dbReference>
<dbReference type="GO" id="GO:0005886">
    <property type="term" value="C:plasma membrane"/>
    <property type="evidence" value="ECO:0007669"/>
    <property type="project" value="UniProtKB-SubCell"/>
</dbReference>
<keyword evidence="5 7" id="KW-1133">Transmembrane helix</keyword>
<dbReference type="PANTHER" id="PTHR43163:SF6">
    <property type="entry name" value="DIPEPTIDE TRANSPORT SYSTEM PERMEASE PROTEIN DPPB-RELATED"/>
    <property type="match status" value="1"/>
</dbReference>
<dbReference type="InterPro" id="IPR035906">
    <property type="entry name" value="MetI-like_sf"/>
</dbReference>
<dbReference type="PROSITE" id="PS50928">
    <property type="entry name" value="ABC_TM1"/>
    <property type="match status" value="1"/>
</dbReference>
<feature type="transmembrane region" description="Helical" evidence="7">
    <location>
        <begin position="100"/>
        <end position="120"/>
    </location>
</feature>
<evidence type="ECO:0000313" key="10">
    <source>
        <dbReference type="Proteomes" id="UP000187550"/>
    </source>
</evidence>
<dbReference type="Pfam" id="PF00528">
    <property type="entry name" value="BPD_transp_1"/>
    <property type="match status" value="1"/>
</dbReference>
<dbReference type="Proteomes" id="UP000187550">
    <property type="component" value="Unassembled WGS sequence"/>
</dbReference>
<dbReference type="CDD" id="cd06261">
    <property type="entry name" value="TM_PBP2"/>
    <property type="match status" value="1"/>
</dbReference>
<dbReference type="RefSeq" id="WP_076756706.1">
    <property type="nucleotide sequence ID" value="NZ_FTPL01000001.1"/>
</dbReference>
<evidence type="ECO:0000256" key="4">
    <source>
        <dbReference type="ARBA" id="ARBA00022692"/>
    </source>
</evidence>
<dbReference type="OrthoDB" id="9773683at2"/>
<evidence type="ECO:0000256" key="5">
    <source>
        <dbReference type="ARBA" id="ARBA00022989"/>
    </source>
</evidence>
<keyword evidence="6 7" id="KW-0472">Membrane</keyword>
<name>A0A1U7PJI0_9BACI</name>
<gene>
    <name evidence="9" type="ORF">SAMN05428946_0417</name>
</gene>